<evidence type="ECO:0000256" key="1">
    <source>
        <dbReference type="SAM" id="Coils"/>
    </source>
</evidence>
<comment type="caution">
    <text evidence="4">The sequence shown here is derived from an EMBL/GenBank/DDBJ whole genome shotgun (WGS) entry which is preliminary data.</text>
</comment>
<reference evidence="4" key="1">
    <citation type="submission" date="2023-10" db="EMBL/GenBank/DDBJ databases">
        <authorList>
            <person name="Chen Y."/>
            <person name="Shah S."/>
            <person name="Dougan E. K."/>
            <person name="Thang M."/>
            <person name="Chan C."/>
        </authorList>
    </citation>
    <scope>NUCLEOTIDE SEQUENCE [LARGE SCALE GENOMIC DNA]</scope>
</reference>
<keyword evidence="1" id="KW-0175">Coiled coil</keyword>
<evidence type="ECO:0000313" key="5">
    <source>
        <dbReference type="Proteomes" id="UP001189429"/>
    </source>
</evidence>
<feature type="non-terminal residue" evidence="4">
    <location>
        <position position="1"/>
    </location>
</feature>
<gene>
    <name evidence="4" type="ORF">PCOR1329_LOCUS80041</name>
</gene>
<organism evidence="4 5">
    <name type="scientific">Prorocentrum cordatum</name>
    <dbReference type="NCBI Taxonomy" id="2364126"/>
    <lineage>
        <taxon>Eukaryota</taxon>
        <taxon>Sar</taxon>
        <taxon>Alveolata</taxon>
        <taxon>Dinophyceae</taxon>
        <taxon>Prorocentrales</taxon>
        <taxon>Prorocentraceae</taxon>
        <taxon>Prorocentrum</taxon>
    </lineage>
</organism>
<keyword evidence="5" id="KW-1185">Reference proteome</keyword>
<dbReference type="Proteomes" id="UP001189429">
    <property type="component" value="Unassembled WGS sequence"/>
</dbReference>
<dbReference type="SUPFAM" id="SSF49785">
    <property type="entry name" value="Galactose-binding domain-like"/>
    <property type="match status" value="1"/>
</dbReference>
<evidence type="ECO:0000256" key="2">
    <source>
        <dbReference type="SAM" id="MobiDB-lite"/>
    </source>
</evidence>
<evidence type="ECO:0000313" key="4">
    <source>
        <dbReference type="EMBL" id="CAK0903859.1"/>
    </source>
</evidence>
<feature type="coiled-coil region" evidence="1">
    <location>
        <begin position="1121"/>
        <end position="1169"/>
    </location>
</feature>
<dbReference type="Pfam" id="PF16403">
    <property type="entry name" value="Bact_surface_Ig-like"/>
    <property type="match status" value="1"/>
</dbReference>
<dbReference type="EMBL" id="CAUYUJ010021304">
    <property type="protein sequence ID" value="CAK0903859.1"/>
    <property type="molecule type" value="Genomic_DNA"/>
</dbReference>
<proteinExistence type="predicted"/>
<dbReference type="InterPro" id="IPR008979">
    <property type="entry name" value="Galactose-bd-like_sf"/>
</dbReference>
<feature type="compositionally biased region" description="Acidic residues" evidence="2">
    <location>
        <begin position="1313"/>
        <end position="1330"/>
    </location>
</feature>
<feature type="region of interest" description="Disordered" evidence="2">
    <location>
        <begin position="1299"/>
        <end position="1343"/>
    </location>
</feature>
<feature type="domain" description="Pesticidal crystal protein Cry22Aa Ig-like" evidence="3">
    <location>
        <begin position="741"/>
        <end position="808"/>
    </location>
</feature>
<evidence type="ECO:0000259" key="3">
    <source>
        <dbReference type="Pfam" id="PF16403"/>
    </source>
</evidence>
<accession>A0ABN9XYN8</accession>
<protein>
    <recommendedName>
        <fullName evidence="3">Pesticidal crystal protein Cry22Aa Ig-like domain-containing protein</fullName>
    </recommendedName>
</protein>
<name>A0ABN9XYN8_9DINO</name>
<dbReference type="InterPro" id="IPR032179">
    <property type="entry name" value="Cry22Aa_Ig-like"/>
</dbReference>
<sequence length="1423" mass="152177">AGLGRGPGGRELLARRAPCACGSEVCGAGQLCDELVGACGAPNRRLQPRKKTDTSTSATTTSSFATTSLTTVTTTFVTTSLTTVTTTFVTTSLTTVTTIAAQLCSIRWESPTPSPVPAPGDAVTVSVSSSASWDDTNYGISCTDQFGQPLNYIRAGNVSRETENVATVTYTCVLSDNTPVPLYCDGFVTDQPAPTPQNFLTRTVNVRDQVKLVDNRTYYAWYDECSSSGNRRRRSCKSPEDPALFGDDWADAKANSNCISDNDFHGDEDLVEFWFSDGTNQELDDTYSHTCSWCSTGSLPHTETVSYTCRRRSTTITREVVVMEQLRLTQVGPAASPQVVRTDSSVSWSDPGHECVNNANLQLDAAIFGDVSPSTYDRSSAGTTTISYDCRRRTGDMSSEPSGTRQVIIRDAIELHGDNPDVKRTSDDVNDLWQDPGSDCIDIDGTNYDTLLWDAASSTWSNTIAVSRNIGQTFTVTYRCQAPTPTPDVTRVVEITSPLSLVGSSTQTILIQNEFGAPSTWTDKGANCITPSGSPSPAPPDPAHIERSWEDTITVSYTCAGVPSPAYRHVEVKYPIQITTSNPTVLLQAGKFGAPSSWTPSTASADVTCIYYEEDILASPVSTSLTVSATPTSLDRSAIGSFTVTYSCEYNSYTSTRSLQVRVRNPIELIGGSQLKELADGGDWADPGADCIDLSGSAVNWTSTGDVDLTAAGTFYVTYSCTSAGDTQQLVRQVDVYTSQLTLYGNSPLVIQQYRSFSDPGALCLESDGTSSVVVSSSSVDTSTIATTQLPYTCTADGATHTATRTVVITDGNPQCKLRGSSVFVLAEGETFEDPKACCLDQAGQFLGWGTAVGPAASAWSTLEPGPHVVAYACARSGFATDTEQRTVIVNHSPEIYLTGPAHLRVMENSNYVDEGAMCADAEDGLISTWGSDGLGIVGLLPIYRAGADASGVTAGAVESAFDGDTDDTASDCNCVQIAASEVLWLDLGAARVVHSFRLYGAIAAGTVAVGNTQTSGGVTCATGVAASAGSPTAETECSAPLAGRYVQIAAGSGAMTVCEVLLYGTVGPAAPATLSLSIDTSCCSDCTGHAHRFAGGRGLAMAVRGVLLLLMVTLCRGQALQMAAARLQRGRKAMEAAEQQWKRAKQELERCTEKLRACATEVMKAEREDIAKAKEFLPPGELPVPRGAVLDIREVLDGNLELEISLGVDLDGLGLAQSDHDILEKTKSELQVWSRKAVQDTHGQINEKLQDQKAKVPTQALRRLREERRRVLAEARQQTPPLAPRQLLGMSIRSRFKMPPPLQCWGTQDWGLESDEGPQQEDDGESTGEDDGKFGQRAAQGESVSQLLLETAPEAQDRLWRDLSASRSRGTPPRYMVDSKAFRLDPEASLSVGRSFAEWTVKFALRLPTLSGLRHPARQVQV</sequence>
<feature type="region of interest" description="Disordered" evidence="2">
    <location>
        <begin position="43"/>
        <end position="62"/>
    </location>
</feature>